<dbReference type="OrthoDB" id="2285535at2759"/>
<dbReference type="InParanoid" id="A0A163J5G8"/>
<feature type="non-terminal residue" evidence="1">
    <location>
        <position position="152"/>
    </location>
</feature>
<dbReference type="EMBL" id="LT551686">
    <property type="protein sequence ID" value="SAL97285.1"/>
    <property type="molecule type" value="Genomic_DNA"/>
</dbReference>
<dbReference type="Proteomes" id="UP000078561">
    <property type="component" value="Unassembled WGS sequence"/>
</dbReference>
<accession>A0A163J5G8</accession>
<reference evidence="1" key="1">
    <citation type="submission" date="2016-04" db="EMBL/GenBank/DDBJ databases">
        <authorList>
            <person name="Evans L.H."/>
            <person name="Alamgir A."/>
            <person name="Owens N."/>
            <person name="Weber N.D."/>
            <person name="Virtaneva K."/>
            <person name="Barbian K."/>
            <person name="Babar A."/>
            <person name="Rosenke K."/>
        </authorList>
    </citation>
    <scope>NUCLEOTIDE SEQUENCE [LARGE SCALE GENOMIC DNA]</scope>
    <source>
        <strain evidence="1">CBS 101.48</strain>
    </source>
</reference>
<evidence type="ECO:0000313" key="1">
    <source>
        <dbReference type="EMBL" id="SAL97285.1"/>
    </source>
</evidence>
<keyword evidence="2" id="KW-1185">Reference proteome</keyword>
<gene>
    <name evidence="1" type="primary">ABSGL_02764.1 scaffold 3866</name>
</gene>
<protein>
    <submittedName>
        <fullName evidence="1">Uncharacterized protein</fullName>
    </submittedName>
</protein>
<proteinExistence type="predicted"/>
<organism evidence="1">
    <name type="scientific">Absidia glauca</name>
    <name type="common">Pin mould</name>
    <dbReference type="NCBI Taxonomy" id="4829"/>
    <lineage>
        <taxon>Eukaryota</taxon>
        <taxon>Fungi</taxon>
        <taxon>Fungi incertae sedis</taxon>
        <taxon>Mucoromycota</taxon>
        <taxon>Mucoromycotina</taxon>
        <taxon>Mucoromycetes</taxon>
        <taxon>Mucorales</taxon>
        <taxon>Cunninghamellaceae</taxon>
        <taxon>Absidia</taxon>
    </lineage>
</organism>
<name>A0A163J5G8_ABSGL</name>
<evidence type="ECO:0000313" key="2">
    <source>
        <dbReference type="Proteomes" id="UP000078561"/>
    </source>
</evidence>
<sequence length="152" mass="17337">MKNAIVETFEARCIRYLEHCLRQEKDLVLENNHIKKLALNLYDRLSGATTPYWPTSVVKSNDLETILNRIVQNEDLGPSPITAKSLTSNICDYTGVLYRILKKYEALNVSSASISSEPTIDDLAENVSPWWAYGQLKDLDDFTSLGKRQRQK</sequence>
<dbReference type="AlphaFoldDB" id="A0A163J5G8"/>